<protein>
    <submittedName>
        <fullName evidence="1">Uncharacterized protein</fullName>
    </submittedName>
</protein>
<evidence type="ECO:0000313" key="2">
    <source>
        <dbReference type="Proteomes" id="UP000041254"/>
    </source>
</evidence>
<proteinExistence type="predicted"/>
<dbReference type="Proteomes" id="UP000041254">
    <property type="component" value="Unassembled WGS sequence"/>
</dbReference>
<evidence type="ECO:0000313" key="1">
    <source>
        <dbReference type="EMBL" id="CEM10016.1"/>
    </source>
</evidence>
<dbReference type="AlphaFoldDB" id="A0A0G4FAT3"/>
<sequence length="352" mass="39752">MTDLLPIDVWHNALVPFLSVGELAALRSTSRESHISVVTADLLLKRIDARLEGNSLRGVIDIDREYGGNVAAGGYVAGLLAIFRRLAWCSRRLRGPSRLGYFLACARVLEQGGDGWRNIGAFIRLAVNYRLMADRTLPVVLSARWVAAHVRTKASRRLSLTETVYLSLIGHRVACRGDPLYRAIIGEYKEKLPPGDPYRKGYNQQNPVVIDDNKLFPSFTALMLYMLLQCWVARDPRSASRVVLSVHVDRSDSRMSDELTGEEGIAISYRLWKSRSYRRLVILSGFRPDDTIAAFVRVRFGSNIELCTTEPCAADASCPLDVRLPVSMRLFRRLLRRFGLEKEVNENMRVRV</sequence>
<reference evidence="1 2" key="1">
    <citation type="submission" date="2014-11" db="EMBL/GenBank/DDBJ databases">
        <authorList>
            <person name="Zhu J."/>
            <person name="Qi W."/>
            <person name="Song R."/>
        </authorList>
    </citation>
    <scope>NUCLEOTIDE SEQUENCE [LARGE SCALE GENOMIC DNA]</scope>
</reference>
<keyword evidence="2" id="KW-1185">Reference proteome</keyword>
<organism evidence="1 2">
    <name type="scientific">Vitrella brassicaformis (strain CCMP3155)</name>
    <dbReference type="NCBI Taxonomy" id="1169540"/>
    <lineage>
        <taxon>Eukaryota</taxon>
        <taxon>Sar</taxon>
        <taxon>Alveolata</taxon>
        <taxon>Colpodellida</taxon>
        <taxon>Vitrellaceae</taxon>
        <taxon>Vitrella</taxon>
    </lineage>
</organism>
<gene>
    <name evidence="1" type="ORF">Vbra_8979</name>
</gene>
<dbReference type="PhylomeDB" id="A0A0G4FAT3"/>
<dbReference type="EMBL" id="CDMY01000399">
    <property type="protein sequence ID" value="CEM10016.1"/>
    <property type="molecule type" value="Genomic_DNA"/>
</dbReference>
<dbReference type="InParanoid" id="A0A0G4FAT3"/>
<dbReference type="VEuPathDB" id="CryptoDB:Vbra_8979"/>
<name>A0A0G4FAT3_VITBC</name>
<accession>A0A0G4FAT3</accession>